<keyword evidence="3" id="KW-1185">Reference proteome</keyword>
<keyword evidence="1" id="KW-1133">Transmembrane helix</keyword>
<evidence type="ECO:0000256" key="1">
    <source>
        <dbReference type="SAM" id="Phobius"/>
    </source>
</evidence>
<comment type="caution">
    <text evidence="2">The sequence shown here is derived from an EMBL/GenBank/DDBJ whole genome shotgun (WGS) entry which is preliminary data.</text>
</comment>
<organism evidence="2 3">
    <name type="scientific">Cichlidogyrus casuarinus</name>
    <dbReference type="NCBI Taxonomy" id="1844966"/>
    <lineage>
        <taxon>Eukaryota</taxon>
        <taxon>Metazoa</taxon>
        <taxon>Spiralia</taxon>
        <taxon>Lophotrochozoa</taxon>
        <taxon>Platyhelminthes</taxon>
        <taxon>Monogenea</taxon>
        <taxon>Monopisthocotylea</taxon>
        <taxon>Dactylogyridea</taxon>
        <taxon>Ancyrocephalidae</taxon>
        <taxon>Cichlidogyrus</taxon>
    </lineage>
</organism>
<evidence type="ECO:0000313" key="3">
    <source>
        <dbReference type="Proteomes" id="UP001626550"/>
    </source>
</evidence>
<feature type="transmembrane region" description="Helical" evidence="1">
    <location>
        <begin position="7"/>
        <end position="32"/>
    </location>
</feature>
<sequence>MSLPKRRLLIISCVFGTILILTSLTISFAWVAYQDLWQSHMSSFITLMVVCGTGILFVCTSLVMLLVRCKSVSSTPSHCTPSVFNSYSQPCLPSYASAVGQNRSCEVSIHFEEEPDSLSHDSTPSAHAHTLTTTHSGKFFCGLFYTGGPKTRGGVRVRISLSRPVKLHTSYGEIFPVGEGEETVGEELTEEKRCFSQDSVASLLLRRTLSHPDQL</sequence>
<accession>A0ABD2QN53</accession>
<dbReference type="EMBL" id="JBJKFK010000023">
    <property type="protein sequence ID" value="KAL3320870.1"/>
    <property type="molecule type" value="Genomic_DNA"/>
</dbReference>
<feature type="transmembrane region" description="Helical" evidence="1">
    <location>
        <begin position="44"/>
        <end position="67"/>
    </location>
</feature>
<dbReference type="Proteomes" id="UP001626550">
    <property type="component" value="Unassembled WGS sequence"/>
</dbReference>
<evidence type="ECO:0000313" key="2">
    <source>
        <dbReference type="EMBL" id="KAL3320870.1"/>
    </source>
</evidence>
<name>A0ABD2QN53_9PLAT</name>
<reference evidence="2 3" key="1">
    <citation type="submission" date="2024-11" db="EMBL/GenBank/DDBJ databases">
        <title>Adaptive evolution of stress response genes in parasites aligns with host niche diversity.</title>
        <authorList>
            <person name="Hahn C."/>
            <person name="Resl P."/>
        </authorList>
    </citation>
    <scope>NUCLEOTIDE SEQUENCE [LARGE SCALE GENOMIC DNA]</scope>
    <source>
        <strain evidence="2">EGGRZ-B1_66</strain>
        <tissue evidence="2">Body</tissue>
    </source>
</reference>
<proteinExistence type="predicted"/>
<keyword evidence="1" id="KW-0812">Transmembrane</keyword>
<gene>
    <name evidence="2" type="ORF">Ciccas_000435</name>
</gene>
<keyword evidence="1" id="KW-0472">Membrane</keyword>
<dbReference type="AlphaFoldDB" id="A0ABD2QN53"/>
<protein>
    <submittedName>
        <fullName evidence="2">Uncharacterized protein</fullName>
    </submittedName>
</protein>